<dbReference type="Proteomes" id="UP001237642">
    <property type="component" value="Unassembled WGS sequence"/>
</dbReference>
<keyword evidence="3" id="KW-0812">Transmembrane</keyword>
<feature type="region of interest" description="Disordered" evidence="2">
    <location>
        <begin position="157"/>
        <end position="179"/>
    </location>
</feature>
<comment type="caution">
    <text evidence="4">The sequence shown here is derived from an EMBL/GenBank/DDBJ whole genome shotgun (WGS) entry which is preliminary data.</text>
</comment>
<sequence length="575" mass="63092">MQMEGQSCLLEFVEDNQLIVPTGNGNYLIDSNGVCSVENVGKNLSVDEMKSEGVQSMPGVSIGSTPQVKKGNGLRKWKRFPRGESSKERGDSVGSGKVGKRGLPNAINDVRNRVVSAETKQRSEGSVSSTNAVVRSQGLAVGGLDSGRVVGPINFAATDSENSEDRSSKSSTAASAPRWRSEAVLGGYIGDNNGIASSNRDQNLAAPRGQQGKNQTCSGKKPRGNQVKIEKENSHSSMESDSQSSNFVFMQGASSVTSKGRQSRRSANYDGENSDDEAQGSEQHFAKELQAGFRKNMAEFEDVSQRYLPADLNWKTKGVNSVNIGLSADQDPLLESITTLQSAQEALAQELLKFREIGKDDSDVVQDSSPNLSEPQQYGETRHTRPTSLESEIVNLKCNINELESKLADARSMLEVKEDKVIELEASLNSNAPQLKENRKIVQLEQKKLRGLKSELESLFKQKIEAEVQFLVASTCQGSKIAAPDEITFLEEQKTLVAEQAEMVNFSENIGNRASMLKRRVDKLEIEVEAAEFVKLEKRICKVAVLFFIQLLLLFVVLCFFVFQLVPEYTEDVPT</sequence>
<feature type="coiled-coil region" evidence="1">
    <location>
        <begin position="393"/>
        <end position="469"/>
    </location>
</feature>
<evidence type="ECO:0000256" key="3">
    <source>
        <dbReference type="SAM" id="Phobius"/>
    </source>
</evidence>
<dbReference type="PANTHER" id="PTHR34562">
    <property type="entry name" value="WPP DOMAIN-INTERACTING PROTEIN 2"/>
    <property type="match status" value="1"/>
</dbReference>
<reference evidence="4" key="2">
    <citation type="submission" date="2023-05" db="EMBL/GenBank/DDBJ databases">
        <authorList>
            <person name="Schelkunov M.I."/>
        </authorList>
    </citation>
    <scope>NUCLEOTIDE SEQUENCE</scope>
    <source>
        <strain evidence="4">Hsosn_3</strain>
        <tissue evidence="4">Leaf</tissue>
    </source>
</reference>
<keyword evidence="3" id="KW-0472">Membrane</keyword>
<evidence type="ECO:0000313" key="4">
    <source>
        <dbReference type="EMBL" id="KAK1362439.1"/>
    </source>
</evidence>
<feature type="compositionally biased region" description="Basic and acidic residues" evidence="2">
    <location>
        <begin position="81"/>
        <end position="91"/>
    </location>
</feature>
<reference evidence="4" key="1">
    <citation type="submission" date="2023-02" db="EMBL/GenBank/DDBJ databases">
        <title>Genome of toxic invasive species Heracleum sosnowskyi carries increased number of genes despite the absence of recent whole-genome duplications.</title>
        <authorList>
            <person name="Schelkunov M."/>
            <person name="Shtratnikova V."/>
            <person name="Makarenko M."/>
            <person name="Klepikova A."/>
            <person name="Omelchenko D."/>
            <person name="Novikova G."/>
            <person name="Obukhova E."/>
            <person name="Bogdanov V."/>
            <person name="Penin A."/>
            <person name="Logacheva M."/>
        </authorList>
    </citation>
    <scope>NUCLEOTIDE SEQUENCE</scope>
    <source>
        <strain evidence="4">Hsosn_3</strain>
        <tissue evidence="4">Leaf</tissue>
    </source>
</reference>
<dbReference type="AlphaFoldDB" id="A0AAD8H8G0"/>
<keyword evidence="5" id="KW-1185">Reference proteome</keyword>
<evidence type="ECO:0000256" key="1">
    <source>
        <dbReference type="SAM" id="Coils"/>
    </source>
</evidence>
<feature type="region of interest" description="Disordered" evidence="2">
    <location>
        <begin position="362"/>
        <end position="386"/>
    </location>
</feature>
<proteinExistence type="predicted"/>
<keyword evidence="1" id="KW-0175">Coiled coil</keyword>
<name>A0AAD8H8G0_9APIA</name>
<feature type="compositionally biased region" description="Polar residues" evidence="2">
    <location>
        <begin position="246"/>
        <end position="260"/>
    </location>
</feature>
<keyword evidence="3" id="KW-1133">Transmembrane helix</keyword>
<dbReference type="EMBL" id="JAUIZM010000010">
    <property type="protein sequence ID" value="KAK1362439.1"/>
    <property type="molecule type" value="Genomic_DNA"/>
</dbReference>
<dbReference type="PANTHER" id="PTHR34562:SF8">
    <property type="entry name" value="WPP DOMAIN-INTERACTING PROTEIN 1"/>
    <property type="match status" value="1"/>
</dbReference>
<feature type="transmembrane region" description="Helical" evidence="3">
    <location>
        <begin position="543"/>
        <end position="566"/>
    </location>
</feature>
<accession>A0AAD8H8G0</accession>
<dbReference type="InterPro" id="IPR044696">
    <property type="entry name" value="WIP1/2/3"/>
</dbReference>
<feature type="region of interest" description="Disordered" evidence="2">
    <location>
        <begin position="192"/>
        <end position="282"/>
    </location>
</feature>
<evidence type="ECO:0000313" key="5">
    <source>
        <dbReference type="Proteomes" id="UP001237642"/>
    </source>
</evidence>
<evidence type="ECO:0000256" key="2">
    <source>
        <dbReference type="SAM" id="MobiDB-lite"/>
    </source>
</evidence>
<feature type="compositionally biased region" description="Polar residues" evidence="2">
    <location>
        <begin position="365"/>
        <end position="379"/>
    </location>
</feature>
<feature type="coiled-coil region" evidence="1">
    <location>
        <begin position="507"/>
        <end position="534"/>
    </location>
</feature>
<feature type="region of interest" description="Disordered" evidence="2">
    <location>
        <begin position="78"/>
        <end position="130"/>
    </location>
</feature>
<feature type="compositionally biased region" description="Low complexity" evidence="2">
    <location>
        <begin position="235"/>
        <end position="245"/>
    </location>
</feature>
<organism evidence="4 5">
    <name type="scientific">Heracleum sosnowskyi</name>
    <dbReference type="NCBI Taxonomy" id="360622"/>
    <lineage>
        <taxon>Eukaryota</taxon>
        <taxon>Viridiplantae</taxon>
        <taxon>Streptophyta</taxon>
        <taxon>Embryophyta</taxon>
        <taxon>Tracheophyta</taxon>
        <taxon>Spermatophyta</taxon>
        <taxon>Magnoliopsida</taxon>
        <taxon>eudicotyledons</taxon>
        <taxon>Gunneridae</taxon>
        <taxon>Pentapetalae</taxon>
        <taxon>asterids</taxon>
        <taxon>campanulids</taxon>
        <taxon>Apiales</taxon>
        <taxon>Apiaceae</taxon>
        <taxon>Apioideae</taxon>
        <taxon>apioid superclade</taxon>
        <taxon>Tordylieae</taxon>
        <taxon>Tordyliinae</taxon>
        <taxon>Heracleum</taxon>
    </lineage>
</organism>
<gene>
    <name evidence="4" type="ORF">POM88_046913</name>
</gene>
<protein>
    <submittedName>
        <fullName evidence="4">WPP domain-interacting protein 2</fullName>
    </submittedName>
</protein>